<dbReference type="Pfam" id="PF00672">
    <property type="entry name" value="HAMP"/>
    <property type="match status" value="1"/>
</dbReference>
<feature type="transmembrane region" description="Helical" evidence="4">
    <location>
        <begin position="256"/>
        <end position="277"/>
    </location>
</feature>
<sequence length="677" mass="73255">MTQIYSVRDGVIDEQAARETQAVTLSRAVDQAEIDLLQLRRNEKDFLLRKDNAYAAKHAQYLKRTEDDLQVLKANLPESAGRDAIDTLSTTLKAYGSEFAQIVALDAEIGLTPDDGLQGKMRVAAHDLEKQVSDGDHEAILTVLLMLRRHEKDFIMRLDEKSRRQLGEVVARLLKRPEADFGGAAAREAAVASINAYYDAFKQLSDKLMSEADMRKQLSATFKPAEPALDSIRSSVQSILADVTREKDRTSATASVVTWSVAALLGLLLGGVIWLIGRSIARPLGRSIGLMRRLEQGDTNFVVTDTDRSDEIGEMSRAISSFRETAVQRVLSEDMLNANRVAQEEERNARIEEDRRRAREMADVTDELGQGLRRLAQGDLTVRIGARFTEDFQGLMVDFNDSVAGLAETLASIVGSIQVIDGGAQEIAAAASDLSHRTERQAASLEQTAAALDEITSNVSSATRRTEEARQLAAQANQSADLSFEVVGNAVNAMQRIEASSLQIASIIGVIDQIAFQTNLLALNAGVEAARAGDAGKGFAVVAQEVRELAQRSAAAAKEIKGLIQNSSLEVEGGVTLVRDAGDALQKIGSFIVDINAHMDAIATSAKEQSVGLHEVNTAVNSMDQTTQQNAAMVEQSTAASSSLAQEAIRLRDLVGRFQFHDAANRHRMMGAVASAA</sequence>
<dbReference type="PANTHER" id="PTHR43531">
    <property type="entry name" value="PROTEIN ICFG"/>
    <property type="match status" value="1"/>
</dbReference>
<name>A0ABV2IWC3_9HYPH</name>
<keyword evidence="4" id="KW-0812">Transmembrane</keyword>
<gene>
    <name evidence="7" type="ORF">ABID16_000400</name>
</gene>
<dbReference type="PROSITE" id="PS50885">
    <property type="entry name" value="HAMP"/>
    <property type="match status" value="2"/>
</dbReference>
<evidence type="ECO:0000259" key="5">
    <source>
        <dbReference type="PROSITE" id="PS50111"/>
    </source>
</evidence>
<dbReference type="Gene3D" id="1.10.287.950">
    <property type="entry name" value="Methyl-accepting chemotaxis protein"/>
    <property type="match status" value="1"/>
</dbReference>
<dbReference type="Proteomes" id="UP001549047">
    <property type="component" value="Unassembled WGS sequence"/>
</dbReference>
<reference evidence="7 8" key="1">
    <citation type="submission" date="2024-06" db="EMBL/GenBank/DDBJ databases">
        <title>Genomic Encyclopedia of Type Strains, Phase IV (KMG-IV): sequencing the most valuable type-strain genomes for metagenomic binning, comparative biology and taxonomic classification.</title>
        <authorList>
            <person name="Goeker M."/>
        </authorList>
    </citation>
    <scope>NUCLEOTIDE SEQUENCE [LARGE SCALE GENOMIC DNA]</scope>
    <source>
        <strain evidence="7 8">DSM 29780</strain>
    </source>
</reference>
<feature type="domain" description="HAMP" evidence="6">
    <location>
        <begin position="278"/>
        <end position="331"/>
    </location>
</feature>
<dbReference type="SUPFAM" id="SSF158472">
    <property type="entry name" value="HAMP domain-like"/>
    <property type="match status" value="1"/>
</dbReference>
<dbReference type="InterPro" id="IPR004089">
    <property type="entry name" value="MCPsignal_dom"/>
</dbReference>
<evidence type="ECO:0000256" key="3">
    <source>
        <dbReference type="PROSITE-ProRule" id="PRU00284"/>
    </source>
</evidence>
<dbReference type="SMART" id="SM00304">
    <property type="entry name" value="HAMP"/>
    <property type="match status" value="2"/>
</dbReference>
<dbReference type="InterPro" id="IPR003660">
    <property type="entry name" value="HAMP_dom"/>
</dbReference>
<dbReference type="Gene3D" id="6.10.340.10">
    <property type="match status" value="1"/>
</dbReference>
<dbReference type="PANTHER" id="PTHR43531:SF11">
    <property type="entry name" value="METHYL-ACCEPTING CHEMOTAXIS PROTEIN 3"/>
    <property type="match status" value="1"/>
</dbReference>
<feature type="domain" description="HAMP" evidence="6">
    <location>
        <begin position="359"/>
        <end position="411"/>
    </location>
</feature>
<dbReference type="SMART" id="SM01358">
    <property type="entry name" value="HBM"/>
    <property type="match status" value="1"/>
</dbReference>
<dbReference type="SMART" id="SM00283">
    <property type="entry name" value="MA"/>
    <property type="match status" value="1"/>
</dbReference>
<dbReference type="EMBL" id="JBEPMB010000001">
    <property type="protein sequence ID" value="MET3612095.1"/>
    <property type="molecule type" value="Genomic_DNA"/>
</dbReference>
<keyword evidence="1" id="KW-0145">Chemotaxis</keyword>
<dbReference type="InterPro" id="IPR051310">
    <property type="entry name" value="MCP_chemotaxis"/>
</dbReference>
<evidence type="ECO:0000256" key="2">
    <source>
        <dbReference type="ARBA" id="ARBA00029447"/>
    </source>
</evidence>
<dbReference type="CDD" id="cd11386">
    <property type="entry name" value="MCP_signal"/>
    <property type="match status" value="1"/>
</dbReference>
<evidence type="ECO:0000256" key="1">
    <source>
        <dbReference type="ARBA" id="ARBA00022500"/>
    </source>
</evidence>
<dbReference type="Pfam" id="PF00015">
    <property type="entry name" value="MCPsignal"/>
    <property type="match status" value="1"/>
</dbReference>
<evidence type="ECO:0000313" key="8">
    <source>
        <dbReference type="Proteomes" id="UP001549047"/>
    </source>
</evidence>
<dbReference type="PROSITE" id="PS50111">
    <property type="entry name" value="CHEMOTAXIS_TRANSDUC_2"/>
    <property type="match status" value="1"/>
</dbReference>
<feature type="domain" description="Methyl-accepting transducer" evidence="5">
    <location>
        <begin position="416"/>
        <end position="645"/>
    </location>
</feature>
<keyword evidence="3" id="KW-0807">Transducer</keyword>
<keyword evidence="8" id="KW-1185">Reference proteome</keyword>
<keyword evidence="4" id="KW-0472">Membrane</keyword>
<comment type="caution">
    <text evidence="7">The sequence shown here is derived from an EMBL/GenBank/DDBJ whole genome shotgun (WGS) entry which is preliminary data.</text>
</comment>
<keyword evidence="4" id="KW-1133">Transmembrane helix</keyword>
<dbReference type="SUPFAM" id="SSF58104">
    <property type="entry name" value="Methyl-accepting chemotaxis protein (MCP) signaling domain"/>
    <property type="match status" value="1"/>
</dbReference>
<organism evidence="7 8">
    <name type="scientific">Rhizobium aquaticum</name>
    <dbReference type="NCBI Taxonomy" id="1549636"/>
    <lineage>
        <taxon>Bacteria</taxon>
        <taxon>Pseudomonadati</taxon>
        <taxon>Pseudomonadota</taxon>
        <taxon>Alphaproteobacteria</taxon>
        <taxon>Hyphomicrobiales</taxon>
        <taxon>Rhizobiaceae</taxon>
        <taxon>Rhizobium/Agrobacterium group</taxon>
        <taxon>Rhizobium</taxon>
    </lineage>
</organism>
<evidence type="ECO:0000259" key="6">
    <source>
        <dbReference type="PROSITE" id="PS50885"/>
    </source>
</evidence>
<protein>
    <submittedName>
        <fullName evidence="7">Methyl-accepting chemotaxis protein</fullName>
    </submittedName>
</protein>
<dbReference type="InterPro" id="IPR032255">
    <property type="entry name" value="HBM"/>
</dbReference>
<evidence type="ECO:0000256" key="4">
    <source>
        <dbReference type="SAM" id="Phobius"/>
    </source>
</evidence>
<dbReference type="RefSeq" id="WP_354554682.1">
    <property type="nucleotide sequence ID" value="NZ_JBEPMB010000001.1"/>
</dbReference>
<proteinExistence type="inferred from homology"/>
<evidence type="ECO:0000313" key="7">
    <source>
        <dbReference type="EMBL" id="MET3612095.1"/>
    </source>
</evidence>
<accession>A0ABV2IWC3</accession>
<comment type="similarity">
    <text evidence="2">Belongs to the methyl-accepting chemotaxis (MCP) protein family.</text>
</comment>